<keyword evidence="3" id="KW-1185">Reference proteome</keyword>
<evidence type="ECO:0000256" key="1">
    <source>
        <dbReference type="SAM" id="MobiDB-lite"/>
    </source>
</evidence>
<organism evidence="2 3">
    <name type="scientific">Mesorhizobium ventifaucium</name>
    <dbReference type="NCBI Taxonomy" id="666020"/>
    <lineage>
        <taxon>Bacteria</taxon>
        <taxon>Pseudomonadati</taxon>
        <taxon>Pseudomonadota</taxon>
        <taxon>Alphaproteobacteria</taxon>
        <taxon>Hyphomicrobiales</taxon>
        <taxon>Phyllobacteriaceae</taxon>
        <taxon>Mesorhizobium</taxon>
    </lineage>
</organism>
<accession>A0ABM9E251</accession>
<name>A0ABM9E251_9HYPH</name>
<comment type="caution">
    <text evidence="2">The sequence shown here is derived from an EMBL/GenBank/DDBJ whole genome shotgun (WGS) entry which is preliminary data.</text>
</comment>
<proteinExistence type="predicted"/>
<evidence type="ECO:0000313" key="3">
    <source>
        <dbReference type="Proteomes" id="UP001152604"/>
    </source>
</evidence>
<dbReference type="InterPro" id="IPR032609">
    <property type="entry name" value="DUF4893"/>
</dbReference>
<gene>
    <name evidence="2" type="ORF">MES4922_300241</name>
</gene>
<dbReference type="EMBL" id="CAKXZS010000024">
    <property type="protein sequence ID" value="CAH2403155.1"/>
    <property type="molecule type" value="Genomic_DNA"/>
</dbReference>
<feature type="compositionally biased region" description="Low complexity" evidence="1">
    <location>
        <begin position="61"/>
        <end position="78"/>
    </location>
</feature>
<reference evidence="2" key="1">
    <citation type="submission" date="2022-03" db="EMBL/GenBank/DDBJ databases">
        <authorList>
            <person name="Brunel B."/>
        </authorList>
    </citation>
    <scope>NUCLEOTIDE SEQUENCE</scope>
    <source>
        <strain evidence="2">STM4922sample</strain>
    </source>
</reference>
<dbReference type="Pfam" id="PF16233">
    <property type="entry name" value="DUF4893"/>
    <property type="match status" value="1"/>
</dbReference>
<dbReference type="Proteomes" id="UP001152604">
    <property type="component" value="Unassembled WGS sequence"/>
</dbReference>
<evidence type="ECO:0000313" key="2">
    <source>
        <dbReference type="EMBL" id="CAH2403155.1"/>
    </source>
</evidence>
<sequence>MLEKIAGSQRTEGRFFDDGEQRSIYLGSLSVNDDPAKPYGSGPQSDQIGYAFATASMNGASSSRPPTTNRSSTSSNSNAEPAIPSLRRAAAGARQA</sequence>
<feature type="region of interest" description="Disordered" evidence="1">
    <location>
        <begin position="28"/>
        <end position="96"/>
    </location>
</feature>
<protein>
    <submittedName>
        <fullName evidence="2">Uncharacterized protein</fullName>
    </submittedName>
</protein>